<dbReference type="PANTHER" id="PTHR46438:SF11">
    <property type="entry name" value="LIPASE-RELATED"/>
    <property type="match status" value="1"/>
</dbReference>
<dbReference type="InterPro" id="IPR029058">
    <property type="entry name" value="AB_hydrolase_fold"/>
</dbReference>
<evidence type="ECO:0000313" key="2">
    <source>
        <dbReference type="EMBL" id="MFB9104222.1"/>
    </source>
</evidence>
<proteinExistence type="predicted"/>
<dbReference type="EMBL" id="JBHMFA010000004">
    <property type="protein sequence ID" value="MFB9104222.1"/>
    <property type="molecule type" value="Genomic_DNA"/>
</dbReference>
<dbReference type="PANTHER" id="PTHR46438">
    <property type="entry name" value="ALPHA/BETA-HYDROLASES SUPERFAMILY PROTEIN"/>
    <property type="match status" value="1"/>
</dbReference>
<feature type="domain" description="AB hydrolase-1" evidence="1">
    <location>
        <begin position="74"/>
        <end position="175"/>
    </location>
</feature>
<name>A0ABV5GX77_9FLAO</name>
<dbReference type="Pfam" id="PF00561">
    <property type="entry name" value="Abhydrolase_1"/>
    <property type="match status" value="1"/>
</dbReference>
<reference evidence="2 3" key="1">
    <citation type="submission" date="2024-09" db="EMBL/GenBank/DDBJ databases">
        <authorList>
            <person name="Sun Q."/>
            <person name="Mori K."/>
        </authorList>
    </citation>
    <scope>NUCLEOTIDE SEQUENCE [LARGE SCALE GENOMIC DNA]</scope>
    <source>
        <strain evidence="2 3">CECT 8300</strain>
    </source>
</reference>
<organism evidence="2 3">
    <name type="scientific">Algibacter miyuki</name>
    <dbReference type="NCBI Taxonomy" id="1306933"/>
    <lineage>
        <taxon>Bacteria</taxon>
        <taxon>Pseudomonadati</taxon>
        <taxon>Bacteroidota</taxon>
        <taxon>Flavobacteriia</taxon>
        <taxon>Flavobacteriales</taxon>
        <taxon>Flavobacteriaceae</taxon>
        <taxon>Algibacter</taxon>
    </lineage>
</organism>
<dbReference type="InterPro" id="IPR000073">
    <property type="entry name" value="AB_hydrolase_1"/>
</dbReference>
<sequence>MKKYLPKIFGKTINTIGFFAPKYAAHLSITLFSSPKKGKTKEHQAAYLKTAEQETIISNEIPIKTYRWEGKKDTILLAHGWESNSYRWKDLIELLIVEDYTVVALDAPAHGESGGKLFNALIYSECINTIAKKFEASVIIGHSVGGMATVFGQYHFPLERIKKLVLLGAPSDFTGVFSRYIKMMGYNQRVSEAMNAYVLKHFKHLPEYYSASDFTKNFKPKGLVVHDKKDRIIPYKDGLKYKMSYTNSEFVSTKGFGHGLKSERVYQPILDFLKD</sequence>
<keyword evidence="2" id="KW-0378">Hydrolase</keyword>
<dbReference type="Proteomes" id="UP001589590">
    <property type="component" value="Unassembled WGS sequence"/>
</dbReference>
<dbReference type="SUPFAM" id="SSF53474">
    <property type="entry name" value="alpha/beta-Hydrolases"/>
    <property type="match status" value="1"/>
</dbReference>
<accession>A0ABV5GX77</accession>
<gene>
    <name evidence="2" type="ORF">ACFFU1_04900</name>
</gene>
<keyword evidence="3" id="KW-1185">Reference proteome</keyword>
<evidence type="ECO:0000259" key="1">
    <source>
        <dbReference type="Pfam" id="PF00561"/>
    </source>
</evidence>
<dbReference type="RefSeq" id="WP_290271439.1">
    <property type="nucleotide sequence ID" value="NZ_JAUFQP010000010.1"/>
</dbReference>
<comment type="caution">
    <text evidence="2">The sequence shown here is derived from an EMBL/GenBank/DDBJ whole genome shotgun (WGS) entry which is preliminary data.</text>
</comment>
<evidence type="ECO:0000313" key="3">
    <source>
        <dbReference type="Proteomes" id="UP001589590"/>
    </source>
</evidence>
<dbReference type="Gene3D" id="3.40.50.1820">
    <property type="entry name" value="alpha/beta hydrolase"/>
    <property type="match status" value="1"/>
</dbReference>
<protein>
    <submittedName>
        <fullName evidence="2">Alpha/beta fold hydrolase</fullName>
    </submittedName>
</protein>
<dbReference type="GO" id="GO:0016787">
    <property type="term" value="F:hydrolase activity"/>
    <property type="evidence" value="ECO:0007669"/>
    <property type="project" value="UniProtKB-KW"/>
</dbReference>